<protein>
    <recommendedName>
        <fullName evidence="3">Translation elongation factor-like protein</fullName>
    </recommendedName>
</protein>
<evidence type="ECO:0000313" key="1">
    <source>
        <dbReference type="EMBL" id="OGY60806.1"/>
    </source>
</evidence>
<comment type="caution">
    <text evidence="1">The sequence shown here is derived from an EMBL/GenBank/DDBJ whole genome shotgun (WGS) entry which is preliminary data.</text>
</comment>
<dbReference type="EMBL" id="MHJA01000023">
    <property type="protein sequence ID" value="OGY60806.1"/>
    <property type="molecule type" value="Genomic_DNA"/>
</dbReference>
<dbReference type="STRING" id="1797692.A3I33_02370"/>
<gene>
    <name evidence="1" type="ORF">A3I33_02370</name>
</gene>
<proteinExistence type="predicted"/>
<dbReference type="Proteomes" id="UP000176544">
    <property type="component" value="Unassembled WGS sequence"/>
</dbReference>
<sequence>MAEEKPIGEVTHFYGHLGVAVVKFSKPVSVGDTIHFKGATTDFTQEVKSMQFDHKDVDKAGKGKEVGLKVDEKVRTGDQVFPVV</sequence>
<reference evidence="1 2" key="1">
    <citation type="journal article" date="2016" name="Nat. Commun.">
        <title>Thousands of microbial genomes shed light on interconnected biogeochemical processes in an aquifer system.</title>
        <authorList>
            <person name="Anantharaman K."/>
            <person name="Brown C.T."/>
            <person name="Hug L.A."/>
            <person name="Sharon I."/>
            <person name="Castelle C.J."/>
            <person name="Probst A.J."/>
            <person name="Thomas B.C."/>
            <person name="Singh A."/>
            <person name="Wilkins M.J."/>
            <person name="Karaoz U."/>
            <person name="Brodie E.L."/>
            <person name="Williams K.H."/>
            <person name="Hubbard S.S."/>
            <person name="Banfield J.F."/>
        </authorList>
    </citation>
    <scope>NUCLEOTIDE SEQUENCE [LARGE SCALE GENOMIC DNA]</scope>
</reference>
<name>A0A1G1Z9P2_9BACT</name>
<dbReference type="AlphaFoldDB" id="A0A1G1Z9P2"/>
<dbReference type="InterPro" id="IPR009000">
    <property type="entry name" value="Transl_B-barrel_sf"/>
</dbReference>
<dbReference type="SUPFAM" id="SSF50447">
    <property type="entry name" value="Translation proteins"/>
    <property type="match status" value="1"/>
</dbReference>
<evidence type="ECO:0000313" key="2">
    <source>
        <dbReference type="Proteomes" id="UP000176544"/>
    </source>
</evidence>
<evidence type="ECO:0008006" key="3">
    <source>
        <dbReference type="Google" id="ProtNLM"/>
    </source>
</evidence>
<organism evidence="1 2">
    <name type="scientific">Candidatus Colwellbacteria bacterium RIFCSPLOWO2_02_FULL_45_11</name>
    <dbReference type="NCBI Taxonomy" id="1797692"/>
    <lineage>
        <taxon>Bacteria</taxon>
        <taxon>Candidatus Colwelliibacteriota</taxon>
    </lineage>
</organism>
<accession>A0A1G1Z9P2</accession>
<dbReference type="Gene3D" id="2.40.30.10">
    <property type="entry name" value="Translation factors"/>
    <property type="match status" value="1"/>
</dbReference>